<evidence type="ECO:0008006" key="4">
    <source>
        <dbReference type="Google" id="ProtNLM"/>
    </source>
</evidence>
<accession>A0A6A6CJC7</accession>
<organism evidence="2 3">
    <name type="scientific">Zasmidium cellare ATCC 36951</name>
    <dbReference type="NCBI Taxonomy" id="1080233"/>
    <lineage>
        <taxon>Eukaryota</taxon>
        <taxon>Fungi</taxon>
        <taxon>Dikarya</taxon>
        <taxon>Ascomycota</taxon>
        <taxon>Pezizomycotina</taxon>
        <taxon>Dothideomycetes</taxon>
        <taxon>Dothideomycetidae</taxon>
        <taxon>Mycosphaerellales</taxon>
        <taxon>Mycosphaerellaceae</taxon>
        <taxon>Zasmidium</taxon>
    </lineage>
</organism>
<reference evidence="2" key="1">
    <citation type="journal article" date="2020" name="Stud. Mycol.">
        <title>101 Dothideomycetes genomes: a test case for predicting lifestyles and emergence of pathogens.</title>
        <authorList>
            <person name="Haridas S."/>
            <person name="Albert R."/>
            <person name="Binder M."/>
            <person name="Bloem J."/>
            <person name="Labutti K."/>
            <person name="Salamov A."/>
            <person name="Andreopoulos B."/>
            <person name="Baker S."/>
            <person name="Barry K."/>
            <person name="Bills G."/>
            <person name="Bluhm B."/>
            <person name="Cannon C."/>
            <person name="Castanera R."/>
            <person name="Culley D."/>
            <person name="Daum C."/>
            <person name="Ezra D."/>
            <person name="Gonzalez J."/>
            <person name="Henrissat B."/>
            <person name="Kuo A."/>
            <person name="Liang C."/>
            <person name="Lipzen A."/>
            <person name="Lutzoni F."/>
            <person name="Magnuson J."/>
            <person name="Mondo S."/>
            <person name="Nolan M."/>
            <person name="Ohm R."/>
            <person name="Pangilinan J."/>
            <person name="Park H.-J."/>
            <person name="Ramirez L."/>
            <person name="Alfaro M."/>
            <person name="Sun H."/>
            <person name="Tritt A."/>
            <person name="Yoshinaga Y."/>
            <person name="Zwiers L.-H."/>
            <person name="Turgeon B."/>
            <person name="Goodwin S."/>
            <person name="Spatafora J."/>
            <person name="Crous P."/>
            <person name="Grigoriev I."/>
        </authorList>
    </citation>
    <scope>NUCLEOTIDE SEQUENCE</scope>
    <source>
        <strain evidence="2">ATCC 36951</strain>
    </source>
</reference>
<dbReference type="GeneID" id="54563579"/>
<protein>
    <recommendedName>
        <fullName evidence="4">CoA-transferase family III</fullName>
    </recommendedName>
</protein>
<keyword evidence="3" id="KW-1185">Reference proteome</keyword>
<dbReference type="SUPFAM" id="SSF89796">
    <property type="entry name" value="CoA-transferase family III (CaiB/BaiF)"/>
    <property type="match status" value="2"/>
</dbReference>
<comment type="similarity">
    <text evidence="1">Belongs to the CoA-transferase III family.</text>
</comment>
<evidence type="ECO:0000313" key="2">
    <source>
        <dbReference type="EMBL" id="KAF2167344.1"/>
    </source>
</evidence>
<sequence>SIASQAREILMKSLIENEALKIPRAVKKLASSVSFTPEVEPFLPTSLKMSESASALWATIGLFANAMCEERYNTATPKKIVVDAYSATLMLASVFLFEVDGKHFIESKVVPRAIHLDKGSMRETYRTHLSNIYKAADGKFYHLHGSLNADPTLTMLGLPLHRPDLQGNIEGTKDVYRAAVAARDSLSLEIEANDRWRQPGVTCLTADEFAETPHGKVNIQDPLYKISTANEHLPPVAWPKVKTTDRPLAGIKVLDLTKVIAGPTITRVLALMGAEVLRVSAEAQPEALIFISDGQIGKRDTDINIKTAEGRSQLNKLLEEADVVVCSYRPGTFEKFGLGRNWAHEVARRRGKGLVYCRENCYGWNGEWSHRAGYQQISDCVTGASWEQGKFLGLDEPVMPLLPNSDSQTGLTGAISIMHALLLRSSTGGSYNIDISLNQFNNWFLRNVGLHTPSVQASLHALHPDFKLRH</sequence>
<dbReference type="RefSeq" id="XP_033668233.1">
    <property type="nucleotide sequence ID" value="XM_033810307.1"/>
</dbReference>
<feature type="non-terminal residue" evidence="2">
    <location>
        <position position="1"/>
    </location>
</feature>
<dbReference type="EMBL" id="ML993593">
    <property type="protein sequence ID" value="KAF2167344.1"/>
    <property type="molecule type" value="Genomic_DNA"/>
</dbReference>
<dbReference type="PANTHER" id="PTHR48229">
    <property type="entry name" value="CAIB/BAIF FAMILY ENZYME (AFU_ORTHOLOGUE AFUA_1G05360)-RELATED"/>
    <property type="match status" value="1"/>
</dbReference>
<evidence type="ECO:0000256" key="1">
    <source>
        <dbReference type="ARBA" id="ARBA00008383"/>
    </source>
</evidence>
<dbReference type="Pfam" id="PF02515">
    <property type="entry name" value="CoA_transf_3"/>
    <property type="match status" value="1"/>
</dbReference>
<dbReference type="InterPro" id="IPR023606">
    <property type="entry name" value="CoA-Trfase_III_dom_1_sf"/>
</dbReference>
<dbReference type="Proteomes" id="UP000799537">
    <property type="component" value="Unassembled WGS sequence"/>
</dbReference>
<dbReference type="PANTHER" id="PTHR48229:SF1">
    <property type="entry name" value="ALPHA METHYLACYL-COA RACEMASE-RELATED"/>
    <property type="match status" value="1"/>
</dbReference>
<proteinExistence type="inferred from homology"/>
<dbReference type="InterPro" id="IPR052985">
    <property type="entry name" value="CoA-trans_III_biosynth/detox"/>
</dbReference>
<name>A0A6A6CJC7_ZASCE</name>
<dbReference type="AlphaFoldDB" id="A0A6A6CJC7"/>
<dbReference type="InterPro" id="IPR003673">
    <property type="entry name" value="CoA-Trfase_fam_III"/>
</dbReference>
<feature type="non-terminal residue" evidence="2">
    <location>
        <position position="470"/>
    </location>
</feature>
<evidence type="ECO:0000313" key="3">
    <source>
        <dbReference type="Proteomes" id="UP000799537"/>
    </source>
</evidence>
<dbReference type="GO" id="GO:0003824">
    <property type="term" value="F:catalytic activity"/>
    <property type="evidence" value="ECO:0007669"/>
    <property type="project" value="InterPro"/>
</dbReference>
<gene>
    <name evidence="2" type="ORF">M409DRAFT_33832</name>
</gene>
<dbReference type="Gene3D" id="3.40.50.10540">
    <property type="entry name" value="Crotonobetainyl-coa:carnitine coa-transferase, domain 1"/>
    <property type="match status" value="1"/>
</dbReference>
<dbReference type="OrthoDB" id="2308815at2759"/>